<sequence>MTLKKHHTRKSLIVAVGLIFSFYNTLYAQQKFESNQYINRSLVTASPVASGFGVFGDVPVSHFTGTPDINIPLYQVAYKELYIDLSLRYHQAIGTKPDAFPGITGNGWMLNTGGVIIRVSRGTIPYNFPNNVPVPVNFNPTKDPNWSSAATMQTHLKNQTVFVNAEGRYDEYQYNFGGRTGKFYIDHTDVFRIKSEQGEDILVQKDPALSYKEFTMPAEPQLPLSCLATGVAYTDIIKQRNFVYKFTLTDSQGVKYTFGGTDQSIEFTRPGMVYNGFDLKDENTLPTSWYLTSIESPNGYKIDLNYKRDKFYITSEAYVSDKIILPGKFADNDNSPKGRIIKSTLYHPCYLDEIITPISKVKFDWSIANQQLGYTFNVVNPPLPNCGAVPGDLHSQFHFTKYPEIRDAPITGRFPNKLDNFVVSNSVGVRKMKVEFTYTNLATTRLKLLSVRLKGESDTPQNIPTYSFEYNPLALPEYLSYKNDDYGFYNNKNPYITSSDPIYYYNMFTNAATRQLYLDSRKPDIDFTKAEVLQKVTYPTGGYTEYEFENHEYGRTAKYWPASVQENANGAVYTGGLRIKRISHYDYLNHKATEKKYFYKLNYAAAGATSSGVLNYEPMHFAYFNGAVQAPAKYAGTPGAPNFEGNMTYTQYSTDPLNASGYRSNHINYSEVAEVDLDGSYSVYKYKNYDNGYHDKPAENMVSDNVNVGEFWKEDEMNSMELERGQILSEQSYNSANSLKQDAVYAYNDDINRFNSHVRRIKMVPNPIFTMNYPSLRYTASLVYTYYPFLKTKTTTHYETGGNVVNAATATYHATNRLIASETSVDSKGQTVVISYKYPHDYAADPVSIAMSSKHMIAPVFETKTTVAGTQESLVQTPYYSPSANIYVPQEVKVQNGPGALETRLQFTKYDSRGTLLEQQKPGDVKENFLWSRSHYLMAKVVGSDHNTISAAIDQSALGNGEINELMIPSFLDAMRNDIALTHKMAQITTYTYTGTWLFGPNAVTDPNRKSLHYLYDSFGRLKSVNNGNGMAWSTLRASYCYNYAGQPVDCSTMASIGSIAAPPLTLLGEGALPVTLISFEAVKQENIVKLNWSTSFETNSDRFEIERSIDGKQWLKLGIVSSQGESNAEHEYSFTDNGPIKGGPSKGENLYRLKMVDVDSTFTYSRIRSGVFGQEGDVALYPNPVTIGDELTLLTDDMSRIASVKIYDSLGKLTHQAPASKQINTRKLQAGLYMVLITYMDGSISSHRVVKQ</sequence>
<reference evidence="2" key="1">
    <citation type="submission" date="2022-11" db="EMBL/GenBank/DDBJ databases">
        <title>Dyadobacter pollutisoli sp. nov., isolated from plastic dumped soil.</title>
        <authorList>
            <person name="Kim J.M."/>
            <person name="Kim K.R."/>
            <person name="Lee J.K."/>
            <person name="Hao L."/>
            <person name="Jeon C.O."/>
        </authorList>
    </citation>
    <scope>NUCLEOTIDE SEQUENCE</scope>
    <source>
        <strain evidence="2">U1</strain>
    </source>
</reference>
<dbReference type="NCBIfam" id="TIGR04183">
    <property type="entry name" value="Por_Secre_tail"/>
    <property type="match status" value="1"/>
</dbReference>
<evidence type="ECO:0000313" key="2">
    <source>
        <dbReference type="EMBL" id="WAC14695.1"/>
    </source>
</evidence>
<keyword evidence="3" id="KW-1185">Reference proteome</keyword>
<name>A0A9E8NDF7_9BACT</name>
<organism evidence="2 3">
    <name type="scientific">Dyadobacter pollutisoli</name>
    <dbReference type="NCBI Taxonomy" id="2910158"/>
    <lineage>
        <taxon>Bacteria</taxon>
        <taxon>Pseudomonadati</taxon>
        <taxon>Bacteroidota</taxon>
        <taxon>Cytophagia</taxon>
        <taxon>Cytophagales</taxon>
        <taxon>Spirosomataceae</taxon>
        <taxon>Dyadobacter</taxon>
    </lineage>
</organism>
<evidence type="ECO:0000259" key="1">
    <source>
        <dbReference type="Pfam" id="PF18962"/>
    </source>
</evidence>
<gene>
    <name evidence="2" type="ORF">ON006_12180</name>
</gene>
<protein>
    <submittedName>
        <fullName evidence="2">T9SS type A sorting domain-containing protein</fullName>
    </submittedName>
</protein>
<proteinExistence type="predicted"/>
<dbReference type="Pfam" id="PF18962">
    <property type="entry name" value="Por_Secre_tail"/>
    <property type="match status" value="1"/>
</dbReference>
<dbReference type="InterPro" id="IPR026444">
    <property type="entry name" value="Secre_tail"/>
</dbReference>
<evidence type="ECO:0000313" key="3">
    <source>
        <dbReference type="Proteomes" id="UP001164653"/>
    </source>
</evidence>
<dbReference type="EMBL" id="CP112998">
    <property type="protein sequence ID" value="WAC14695.1"/>
    <property type="molecule type" value="Genomic_DNA"/>
</dbReference>
<feature type="domain" description="Secretion system C-terminal sorting" evidence="1">
    <location>
        <begin position="1181"/>
        <end position="1248"/>
    </location>
</feature>
<dbReference type="AlphaFoldDB" id="A0A9E8NDF7"/>
<dbReference type="RefSeq" id="WP_244820062.1">
    <property type="nucleotide sequence ID" value="NZ_CP112998.1"/>
</dbReference>
<dbReference type="KEGG" id="dpf:ON006_12180"/>
<dbReference type="Proteomes" id="UP001164653">
    <property type="component" value="Chromosome"/>
</dbReference>
<accession>A0A9E8NDF7</accession>